<evidence type="ECO:0000256" key="3">
    <source>
        <dbReference type="PROSITE-ProRule" id="PRU00221"/>
    </source>
</evidence>
<dbReference type="EMBL" id="CP098611">
    <property type="protein sequence ID" value="USR89862.1"/>
    <property type="molecule type" value="Genomic_DNA"/>
</dbReference>
<feature type="repeat" description="WD" evidence="3">
    <location>
        <begin position="737"/>
        <end position="759"/>
    </location>
</feature>
<gene>
    <name evidence="4" type="ORF">NEA10_13450</name>
</gene>
<dbReference type="CDD" id="cd00200">
    <property type="entry name" value="WD40"/>
    <property type="match status" value="2"/>
</dbReference>
<reference evidence="4" key="1">
    <citation type="submission" date="2022-06" db="EMBL/GenBank/DDBJ databases">
        <title>Genome sequence of Phormidium yuhuli AB48 isolated from an industrial photobioreactor environment.</title>
        <authorList>
            <person name="Qiu Y."/>
            <person name="Noonan A.J.C."/>
            <person name="Dofher K."/>
            <person name="Koch M."/>
            <person name="Kieft B."/>
            <person name="Lin X."/>
            <person name="Ziels R.M."/>
            <person name="Hallam S.J."/>
        </authorList>
    </citation>
    <scope>NUCLEOTIDE SEQUENCE</scope>
    <source>
        <strain evidence="4">AB48</strain>
    </source>
</reference>
<dbReference type="InterPro" id="IPR001680">
    <property type="entry name" value="WD40_rpt"/>
</dbReference>
<dbReference type="SMART" id="SM00320">
    <property type="entry name" value="WD40"/>
    <property type="match status" value="14"/>
</dbReference>
<feature type="repeat" description="WD" evidence="3">
    <location>
        <begin position="982"/>
        <end position="1016"/>
    </location>
</feature>
<feature type="repeat" description="WD" evidence="3">
    <location>
        <begin position="564"/>
        <end position="595"/>
    </location>
</feature>
<evidence type="ECO:0000256" key="1">
    <source>
        <dbReference type="ARBA" id="ARBA00022574"/>
    </source>
</evidence>
<name>A0ABY5AKY9_9CYAN</name>
<dbReference type="PANTHER" id="PTHR19848">
    <property type="entry name" value="WD40 REPEAT PROTEIN"/>
    <property type="match status" value="1"/>
</dbReference>
<feature type="repeat" description="WD" evidence="3">
    <location>
        <begin position="1034"/>
        <end position="1075"/>
    </location>
</feature>
<sequence>MYQNPLQFSYHVGGSVPPQSQTYVRRQADEELFSALLKGEFCYVFNARQMGKSSLRVQVMARLREVGVMPGALDLTAIGTQQVTVEQWYGAIAAILSKQFQLKTNLRAWWRERMELPPSARLGDFIAEVLLGKTEQPLVILIDEIDSILSLKFATDDFFALIRSCYNRRAEQPDYRRLSFALFGVATPGELIADKNRTPFNVGRGIQLKGFQFQESAPLGDGLGAIFAQVNPALKHLLYWTGGQPFLMQKLCQLLVNFHQEKHSGEQILTEEIQRFIDDCVERKILHHWEAQDEPEHLKTIRDRLLYDEKRVGELLSLYRQVWRSEEAPSDVPSIAAIESPSQTELILSGIVEKRDGYLRVKNPIYYQVFNRDWVDEQLNRLRPYASMLNAWIESNYDDESRLLRGQALQEALTWTQQKGLGDLDYRYLSASQDLEQREIKAKLERARLEEADARLAIEQQSVRRQRRLLGGLTLALVGAIALGIGTFRAYQQAAVSEIQAMMAASKGSFASNQQLEALVQALQARETFLKLQLILPGVGQDLNQQTQKSLQRALYGNHQFHRLQAHSELALGLHFSPDGQFFATSAIDQTAKIWRRDGTLLHTLPHNSTVHSLKFSPDSQSLAVATFEGTIYLWSINGTLKTTLKGHPAEVGEVAWSPDGRQLVSVGRDPMVRVWSVEDRELLQVLEGHEAFSRTVDFHPQGHQFASLGVDGTLIIWGTDGQVLQRFEEVDAPGLAIAYSPDGELLVAGYGDHQVRLWHPEQGLLKTLSHHEAEVTTVAFSPDGERFASAGVDRELLIWSRQGTLLNRLKGHDSHLRRVAFSPEGTEVGSLGEDGVLNRWRVGNPFRQVFQSHADVVWGADYVPQPSPHPPQLATVSGLEVQLWDSQGEQLQQWQQASSRRFYSLAAHPQEPRIVAGTSGGEIVQVDFAAESTRSWQADGVGIMALAYSPDGRWLVSGGVSFPLQVWTRNETGDYHRYHILDGHQAQVWELGFSPDGSYFVSGSLDGVIKLWQLQFDEEGDFSGFEATPGFSLETEQGAIWGLAVSPDSQRIASTSRDGWLTIWSRQGEQLVQVQVTQEQGLTRVDWSPDGRWLAVGRMDGLIDLYTPEGEFVISLVGHESEVLTLAFCPQTQGLISGGQDSVAIYWDLQQILEADLMEEGCDRVRDYLRHREQGGLLCSG</sequence>
<keyword evidence="5" id="KW-1185">Reference proteome</keyword>
<evidence type="ECO:0000313" key="5">
    <source>
        <dbReference type="Proteomes" id="UP001056708"/>
    </source>
</evidence>
<evidence type="ECO:0000313" key="4">
    <source>
        <dbReference type="EMBL" id="USR89862.1"/>
    </source>
</evidence>
<feature type="repeat" description="WD" evidence="3">
    <location>
        <begin position="810"/>
        <end position="843"/>
    </location>
</feature>
<feature type="repeat" description="WD" evidence="3">
    <location>
        <begin position="769"/>
        <end position="801"/>
    </location>
</feature>
<dbReference type="RefSeq" id="WP_252661146.1">
    <property type="nucleotide sequence ID" value="NZ_CP098611.1"/>
</dbReference>
<dbReference type="SUPFAM" id="SSF50998">
    <property type="entry name" value="Quinoprotein alcohol dehydrogenase-like"/>
    <property type="match status" value="1"/>
</dbReference>
<dbReference type="SUPFAM" id="SSF52540">
    <property type="entry name" value="P-loop containing nucleoside triphosphate hydrolases"/>
    <property type="match status" value="1"/>
</dbReference>
<dbReference type="Proteomes" id="UP001056708">
    <property type="component" value="Chromosome"/>
</dbReference>
<dbReference type="InterPro" id="IPR036322">
    <property type="entry name" value="WD40_repeat_dom_sf"/>
</dbReference>
<dbReference type="PANTHER" id="PTHR19848:SF8">
    <property type="entry name" value="F-BOX AND WD REPEAT DOMAIN CONTAINING 7"/>
    <property type="match status" value="1"/>
</dbReference>
<evidence type="ECO:0000256" key="2">
    <source>
        <dbReference type="ARBA" id="ARBA00022737"/>
    </source>
</evidence>
<feature type="repeat" description="WD" evidence="3">
    <location>
        <begin position="1117"/>
        <end position="1151"/>
    </location>
</feature>
<feature type="repeat" description="WD" evidence="3">
    <location>
        <begin position="645"/>
        <end position="686"/>
    </location>
</feature>
<keyword evidence="1 3" id="KW-0853">WD repeat</keyword>
<dbReference type="PROSITE" id="PS50082">
    <property type="entry name" value="WD_REPEATS_2"/>
    <property type="match status" value="10"/>
</dbReference>
<keyword evidence="2" id="KW-0677">Repeat</keyword>
<dbReference type="Gene3D" id="3.40.50.300">
    <property type="entry name" value="P-loop containing nucleotide triphosphate hydrolases"/>
    <property type="match status" value="1"/>
</dbReference>
<organism evidence="4 5">
    <name type="scientific">Phormidium yuhuli AB48</name>
    <dbReference type="NCBI Taxonomy" id="2940671"/>
    <lineage>
        <taxon>Bacteria</taxon>
        <taxon>Bacillati</taxon>
        <taxon>Cyanobacteriota</taxon>
        <taxon>Cyanophyceae</taxon>
        <taxon>Oscillatoriophycideae</taxon>
        <taxon>Oscillatoriales</taxon>
        <taxon>Oscillatoriaceae</taxon>
        <taxon>Phormidium</taxon>
        <taxon>Phormidium yuhuli</taxon>
    </lineage>
</organism>
<dbReference type="PROSITE" id="PS50294">
    <property type="entry name" value="WD_REPEATS_REGION"/>
    <property type="match status" value="8"/>
</dbReference>
<dbReference type="SUPFAM" id="SSF50978">
    <property type="entry name" value="WD40 repeat-like"/>
    <property type="match status" value="1"/>
</dbReference>
<feature type="repeat" description="WD" evidence="3">
    <location>
        <begin position="687"/>
        <end position="718"/>
    </location>
</feature>
<dbReference type="Pfam" id="PF14516">
    <property type="entry name" value="AAA_35"/>
    <property type="match status" value="1"/>
</dbReference>
<dbReference type="Gene3D" id="2.130.10.10">
    <property type="entry name" value="YVTN repeat-like/Quinoprotein amine dehydrogenase"/>
    <property type="match status" value="4"/>
</dbReference>
<feature type="repeat" description="WD" evidence="3">
    <location>
        <begin position="604"/>
        <end position="638"/>
    </location>
</feature>
<accession>A0ABY5AKY9</accession>
<proteinExistence type="predicted"/>
<dbReference type="Pfam" id="PF00400">
    <property type="entry name" value="WD40"/>
    <property type="match status" value="12"/>
</dbReference>
<dbReference type="InterPro" id="IPR027417">
    <property type="entry name" value="P-loop_NTPase"/>
</dbReference>
<dbReference type="InterPro" id="IPR011047">
    <property type="entry name" value="Quinoprotein_ADH-like_sf"/>
</dbReference>
<protein>
    <submittedName>
        <fullName evidence="4">AAA-like domain-containing protein</fullName>
    </submittedName>
</protein>
<dbReference type="InterPro" id="IPR015943">
    <property type="entry name" value="WD40/YVTN_repeat-like_dom_sf"/>
</dbReference>